<accession>A0ABP1FV19</accession>
<evidence type="ECO:0000313" key="2">
    <source>
        <dbReference type="Proteomes" id="UP001497392"/>
    </source>
</evidence>
<protein>
    <submittedName>
        <fullName evidence="1">G5197 protein</fullName>
    </submittedName>
</protein>
<dbReference type="Proteomes" id="UP001497392">
    <property type="component" value="Unassembled WGS sequence"/>
</dbReference>
<proteinExistence type="predicted"/>
<dbReference type="EMBL" id="CAXHTA020000007">
    <property type="protein sequence ID" value="CAL5222784.1"/>
    <property type="molecule type" value="Genomic_DNA"/>
</dbReference>
<comment type="caution">
    <text evidence="1">The sequence shown here is derived from an EMBL/GenBank/DDBJ whole genome shotgun (WGS) entry which is preliminary data.</text>
</comment>
<name>A0ABP1FV19_9CHLO</name>
<keyword evidence="2" id="KW-1185">Reference proteome</keyword>
<organism evidence="1 2">
    <name type="scientific">Coccomyxa viridis</name>
    <dbReference type="NCBI Taxonomy" id="1274662"/>
    <lineage>
        <taxon>Eukaryota</taxon>
        <taxon>Viridiplantae</taxon>
        <taxon>Chlorophyta</taxon>
        <taxon>core chlorophytes</taxon>
        <taxon>Trebouxiophyceae</taxon>
        <taxon>Trebouxiophyceae incertae sedis</taxon>
        <taxon>Coccomyxaceae</taxon>
        <taxon>Coccomyxa</taxon>
    </lineage>
</organism>
<evidence type="ECO:0000313" key="1">
    <source>
        <dbReference type="EMBL" id="CAL5222784.1"/>
    </source>
</evidence>
<gene>
    <name evidence="1" type="primary">g5197</name>
    <name evidence="1" type="ORF">VP750_LOCUS4443</name>
</gene>
<sequence length="168" mass="18851">MATQTLISRKRLHLDKSYDSTHSAFIQSSSEQWQGKSVYHVEAEDNSDGEELPDVPYVFLADMGPLGDNKKMRIYGGEMDVCKTGDGVKALRYWKSDPAEIALYERPFSKQPLLKLVGVYPVVNGFAQLNLQDVHGKAQTADRALHVFPGSMLSRLVGFSWPSFRLVE</sequence>
<reference evidence="1 2" key="1">
    <citation type="submission" date="2024-06" db="EMBL/GenBank/DDBJ databases">
        <authorList>
            <person name="Kraege A."/>
            <person name="Thomma B."/>
        </authorList>
    </citation>
    <scope>NUCLEOTIDE SEQUENCE [LARGE SCALE GENOMIC DNA]</scope>
</reference>